<comment type="caution">
    <text evidence="3">The sequence shown here is derived from an EMBL/GenBank/DDBJ whole genome shotgun (WGS) entry which is preliminary data.</text>
</comment>
<evidence type="ECO:0008006" key="5">
    <source>
        <dbReference type="Google" id="ProtNLM"/>
    </source>
</evidence>
<protein>
    <recommendedName>
        <fullName evidence="5">Bifunctional inhibitor/plant lipid transfer protein/seed storage helical domain-containing protein</fullName>
    </recommendedName>
</protein>
<evidence type="ECO:0000313" key="3">
    <source>
        <dbReference type="EMBL" id="KAB1217248.1"/>
    </source>
</evidence>
<organism evidence="3 4">
    <name type="scientific">Morella rubra</name>
    <name type="common">Chinese bayberry</name>
    <dbReference type="NCBI Taxonomy" id="262757"/>
    <lineage>
        <taxon>Eukaryota</taxon>
        <taxon>Viridiplantae</taxon>
        <taxon>Streptophyta</taxon>
        <taxon>Embryophyta</taxon>
        <taxon>Tracheophyta</taxon>
        <taxon>Spermatophyta</taxon>
        <taxon>Magnoliopsida</taxon>
        <taxon>eudicotyledons</taxon>
        <taxon>Gunneridae</taxon>
        <taxon>Pentapetalae</taxon>
        <taxon>rosids</taxon>
        <taxon>fabids</taxon>
        <taxon>Fagales</taxon>
        <taxon>Myricaceae</taxon>
        <taxon>Morella</taxon>
    </lineage>
</organism>
<name>A0A6A1W0C1_9ROSI</name>
<gene>
    <name evidence="3" type="ORF">CJ030_MR4G021073</name>
</gene>
<evidence type="ECO:0000313" key="4">
    <source>
        <dbReference type="Proteomes" id="UP000516437"/>
    </source>
</evidence>
<feature type="signal peptide" evidence="2">
    <location>
        <begin position="1"/>
        <end position="21"/>
    </location>
</feature>
<evidence type="ECO:0000256" key="2">
    <source>
        <dbReference type="SAM" id="SignalP"/>
    </source>
</evidence>
<feature type="region of interest" description="Disordered" evidence="1">
    <location>
        <begin position="89"/>
        <end position="118"/>
    </location>
</feature>
<feature type="compositionally biased region" description="Pro residues" evidence="1">
    <location>
        <begin position="90"/>
        <end position="103"/>
    </location>
</feature>
<accession>A0A6A1W0C1</accession>
<keyword evidence="2" id="KW-0732">Signal</keyword>
<dbReference type="AlphaFoldDB" id="A0A6A1W0C1"/>
<feature type="chain" id="PRO_5025365092" description="Bifunctional inhibitor/plant lipid transfer protein/seed storage helical domain-containing protein" evidence="2">
    <location>
        <begin position="22"/>
        <end position="165"/>
    </location>
</feature>
<feature type="compositionally biased region" description="Low complexity" evidence="1">
    <location>
        <begin position="104"/>
        <end position="118"/>
    </location>
</feature>
<reference evidence="3 4" key="1">
    <citation type="journal article" date="2019" name="Plant Biotechnol. J.">
        <title>The red bayberry genome and genetic basis of sex determination.</title>
        <authorList>
            <person name="Jia H.M."/>
            <person name="Jia H.J."/>
            <person name="Cai Q.L."/>
            <person name="Wang Y."/>
            <person name="Zhao H.B."/>
            <person name="Yang W.F."/>
            <person name="Wang G.Y."/>
            <person name="Li Y.H."/>
            <person name="Zhan D.L."/>
            <person name="Shen Y.T."/>
            <person name="Niu Q.F."/>
            <person name="Chang L."/>
            <person name="Qiu J."/>
            <person name="Zhao L."/>
            <person name="Xie H.B."/>
            <person name="Fu W.Y."/>
            <person name="Jin J."/>
            <person name="Li X.W."/>
            <person name="Jiao Y."/>
            <person name="Zhou C.C."/>
            <person name="Tu T."/>
            <person name="Chai C.Y."/>
            <person name="Gao J.L."/>
            <person name="Fan L.J."/>
            <person name="van de Weg E."/>
            <person name="Wang J.Y."/>
            <person name="Gao Z.S."/>
        </authorList>
    </citation>
    <scope>NUCLEOTIDE SEQUENCE [LARGE SCALE GENOMIC DNA]</scope>
    <source>
        <tissue evidence="3">Leaves</tissue>
    </source>
</reference>
<dbReference type="Proteomes" id="UP000516437">
    <property type="component" value="Chromosome 4"/>
</dbReference>
<keyword evidence="4" id="KW-1185">Reference proteome</keyword>
<dbReference type="EMBL" id="RXIC02000022">
    <property type="protein sequence ID" value="KAB1217248.1"/>
    <property type="molecule type" value="Genomic_DNA"/>
</dbReference>
<sequence length="165" mass="17002">MQRSIFLGLLFLNLYAKTSVAGIVLLSSNCSVVAESVNTYCVPILKMGNLQAAPLLPCCLALKVVKISKGIFGLGRMCNCVHEAMNSTGPAPPPSPTISPPSSPTISPASSLTISPASSPTAESAGALIVGGGDDLDISIQLQYSCGVIIGFSLDVNVPCPETWH</sequence>
<proteinExistence type="predicted"/>
<evidence type="ECO:0000256" key="1">
    <source>
        <dbReference type="SAM" id="MobiDB-lite"/>
    </source>
</evidence>